<name>A0AAX6EDI8_IRIPA</name>
<dbReference type="GO" id="GO:0016251">
    <property type="term" value="F:RNA polymerase II general transcription initiation factor activity"/>
    <property type="evidence" value="ECO:0007669"/>
    <property type="project" value="TreeGrafter"/>
</dbReference>
<evidence type="ECO:0000256" key="1">
    <source>
        <dbReference type="ARBA" id="ARBA00004123"/>
    </source>
</evidence>
<feature type="compositionally biased region" description="Basic and acidic residues" evidence="7">
    <location>
        <begin position="876"/>
        <end position="887"/>
    </location>
</feature>
<comment type="subcellular location">
    <subcellularLocation>
        <location evidence="1">Nucleus</location>
    </subcellularLocation>
</comment>
<evidence type="ECO:0000313" key="10">
    <source>
        <dbReference type="Proteomes" id="UP001140949"/>
    </source>
</evidence>
<feature type="region of interest" description="Disordered" evidence="7">
    <location>
        <begin position="590"/>
        <end position="637"/>
    </location>
</feature>
<feature type="compositionally biased region" description="Low complexity" evidence="7">
    <location>
        <begin position="274"/>
        <end position="300"/>
    </location>
</feature>
<feature type="region of interest" description="Disordered" evidence="7">
    <location>
        <begin position="274"/>
        <end position="429"/>
    </location>
</feature>
<dbReference type="PANTHER" id="PTHR15138:SF14">
    <property type="entry name" value="TRANSCRIPTION INITIATION FACTOR TFIID SUBUNIT 4"/>
    <property type="match status" value="1"/>
</dbReference>
<evidence type="ECO:0000256" key="4">
    <source>
        <dbReference type="ARBA" id="ARBA00023163"/>
    </source>
</evidence>
<dbReference type="Proteomes" id="UP001140949">
    <property type="component" value="Unassembled WGS sequence"/>
</dbReference>
<feature type="compositionally biased region" description="Polar residues" evidence="7">
    <location>
        <begin position="541"/>
        <end position="550"/>
    </location>
</feature>
<feature type="compositionally biased region" description="Polar residues" evidence="7">
    <location>
        <begin position="171"/>
        <end position="201"/>
    </location>
</feature>
<dbReference type="Pfam" id="PF12174">
    <property type="entry name" value="RST"/>
    <property type="match status" value="1"/>
</dbReference>
<comment type="similarity">
    <text evidence="2">Belongs to the TAF4 family.</text>
</comment>
<feature type="compositionally biased region" description="Low complexity" evidence="7">
    <location>
        <begin position="561"/>
        <end position="571"/>
    </location>
</feature>
<feature type="region of interest" description="Disordered" evidence="7">
    <location>
        <begin position="476"/>
        <end position="501"/>
    </location>
</feature>
<feature type="region of interest" description="Disordered" evidence="7">
    <location>
        <begin position="514"/>
        <end position="572"/>
    </location>
</feature>
<dbReference type="InterPro" id="IPR022003">
    <property type="entry name" value="RST"/>
</dbReference>
<dbReference type="AlphaFoldDB" id="A0AAX6EDI8"/>
<evidence type="ECO:0000313" key="9">
    <source>
        <dbReference type="EMBL" id="KAJ6802104.1"/>
    </source>
</evidence>
<sequence length="949" mass="104425">MDQSIMKLLEDDEDETMHSGADVDALSAALNRDIAGDASAFPPPSDPEPGVFSQGSSHSASQQPSGQWPISSQDENVSQKIQSNEEQLHSGEHSSQTEPTLPGSSDKDQDPPSGSEPKNDQLQIQQEHPHSDQLPAEINLPHPVEKDHDEITEQTQKTEQTQFQFPKQEITQHSETQQQGTYQQLSVQQQTTDANDVNNSTKRPKASPSIPFQLLMPIIHPHLDKDRSMQLQAVFAKLRSNEVTKEDFLRVIRNIVGDQMLRQAVNKVQAQLQNQAARNPQANPNQYSLQTQASSQQLLSRGPHQFNEHSFPPSTSMSTSQNQKGRRSPPRPSQVPSSTVPLHTNFENSKRSQDIDNKSNGRGMQASQKYSTSMNTVNPEREVSMSSSPASNKQQQHMHMPQTSFSMYGGGSSNFHSHPYPRPPVSHAPTALKSQALDSHTRQASDTQGMVSTQLGSLQPNNAKMQNISNESKRLHGGSFTGHLSSQHNPVPWAPHTNKEQRGVGLPMAHVKQEVDNQASEPPHKSQLTTPEGSSFGPGQIDQSKSTLGSFENEGTEKQSSRMGFSTSSSSIRGHLSGLAATQTDTAMQIPSATPPLVGGAATRTPAKKPTVGQKKPFEAVTTPSPQSSKKQKVSGAFHDQSIEQLNDVTAVSGVNIREEEEQLLSAPKEDSRASEATRRVVKEEEEKLILQKGPLQKKLANIMSNCGLKAISSDVERCLSLCVEERLHGLISSLIRISKQRVDVEKARHRFVIASDVGRQIFAMNRKAKEEWDKKQAEEADKLRKLNETEENTGSDADKDNRSKNNKANKEEDDKMRTTAANVAARAAVGGDDMLSKWQLMAEQARQKREGLDGASSSEPAKSTSHKPPPSLKRSLREQQETDKRGPSSSEGNRKFGRRAAAMSQPPKVARNISTKDVIAVLEREPQMSRSTLIYRLYEKLAGDSAVE</sequence>
<organism evidence="9 10">
    <name type="scientific">Iris pallida</name>
    <name type="common">Sweet iris</name>
    <dbReference type="NCBI Taxonomy" id="29817"/>
    <lineage>
        <taxon>Eukaryota</taxon>
        <taxon>Viridiplantae</taxon>
        <taxon>Streptophyta</taxon>
        <taxon>Embryophyta</taxon>
        <taxon>Tracheophyta</taxon>
        <taxon>Spermatophyta</taxon>
        <taxon>Magnoliopsida</taxon>
        <taxon>Liliopsida</taxon>
        <taxon>Asparagales</taxon>
        <taxon>Iridaceae</taxon>
        <taxon>Iridoideae</taxon>
        <taxon>Irideae</taxon>
        <taxon>Iris</taxon>
    </lineage>
</organism>
<evidence type="ECO:0000256" key="5">
    <source>
        <dbReference type="ARBA" id="ARBA00023242"/>
    </source>
</evidence>
<proteinExistence type="inferred from homology"/>
<feature type="region of interest" description="Disordered" evidence="7">
    <location>
        <begin position="845"/>
        <end position="915"/>
    </location>
</feature>
<feature type="compositionally biased region" description="Polar residues" evidence="7">
    <location>
        <begin position="312"/>
        <end position="323"/>
    </location>
</feature>
<feature type="compositionally biased region" description="Polar residues" evidence="7">
    <location>
        <begin position="360"/>
        <end position="406"/>
    </location>
</feature>
<evidence type="ECO:0000259" key="8">
    <source>
        <dbReference type="PROSITE" id="PS51879"/>
    </source>
</evidence>
<feature type="compositionally biased region" description="Basic and acidic residues" evidence="7">
    <location>
        <begin position="769"/>
        <end position="789"/>
    </location>
</feature>
<feature type="region of interest" description="Disordered" evidence="7">
    <location>
        <begin position="1"/>
        <end position="208"/>
    </location>
</feature>
<feature type="compositionally biased region" description="Polar residues" evidence="7">
    <location>
        <begin position="93"/>
        <end position="103"/>
    </location>
</feature>
<feature type="compositionally biased region" description="Basic and acidic residues" evidence="7">
    <location>
        <begin position="348"/>
        <end position="359"/>
    </location>
</feature>
<keyword evidence="4" id="KW-0804">Transcription</keyword>
<accession>A0AAX6EDI8</accession>
<feature type="compositionally biased region" description="Low complexity" evidence="7">
    <location>
        <begin position="153"/>
        <end position="169"/>
    </location>
</feature>
<dbReference type="GO" id="GO:0003677">
    <property type="term" value="F:DNA binding"/>
    <property type="evidence" value="ECO:0007669"/>
    <property type="project" value="TreeGrafter"/>
</dbReference>
<dbReference type="Pfam" id="PF05236">
    <property type="entry name" value="TAF4"/>
    <property type="match status" value="1"/>
</dbReference>
<dbReference type="PROSITE" id="PS51879">
    <property type="entry name" value="RST"/>
    <property type="match status" value="1"/>
</dbReference>
<dbReference type="GO" id="GO:0046982">
    <property type="term" value="F:protein heterodimerization activity"/>
    <property type="evidence" value="ECO:0007669"/>
    <property type="project" value="InterPro"/>
</dbReference>
<dbReference type="CDD" id="cd08045">
    <property type="entry name" value="HFD_TAF4"/>
    <property type="match status" value="1"/>
</dbReference>
<dbReference type="InterPro" id="IPR009072">
    <property type="entry name" value="Histone-fold"/>
</dbReference>
<dbReference type="GO" id="GO:0006367">
    <property type="term" value="P:transcription initiation at RNA polymerase II promoter"/>
    <property type="evidence" value="ECO:0007669"/>
    <property type="project" value="TreeGrafter"/>
</dbReference>
<feature type="domain" description="RST" evidence="8">
    <location>
        <begin position="203"/>
        <end position="274"/>
    </location>
</feature>
<keyword evidence="10" id="KW-1185">Reference proteome</keyword>
<comment type="function">
    <text evidence="6">TAFs are components of the transcription factor IID (TFIID) complex that is essential for mediating regulation of RNA polymerase transcription.</text>
</comment>
<reference evidence="9" key="2">
    <citation type="submission" date="2023-04" db="EMBL/GenBank/DDBJ databases">
        <authorList>
            <person name="Bruccoleri R.E."/>
            <person name="Oakeley E.J."/>
            <person name="Faust A.-M."/>
            <person name="Dessus-Babus S."/>
            <person name="Altorfer M."/>
            <person name="Burckhardt D."/>
            <person name="Oertli M."/>
            <person name="Naumann U."/>
            <person name="Petersen F."/>
            <person name="Wong J."/>
        </authorList>
    </citation>
    <scope>NUCLEOTIDE SEQUENCE</scope>
    <source>
        <strain evidence="9">GSM-AAB239-AS_SAM_17_03QT</strain>
        <tissue evidence="9">Leaf</tissue>
    </source>
</reference>
<evidence type="ECO:0000256" key="2">
    <source>
        <dbReference type="ARBA" id="ARBA00006178"/>
    </source>
</evidence>
<dbReference type="Gene3D" id="1.10.20.10">
    <property type="entry name" value="Histone, subunit A"/>
    <property type="match status" value="1"/>
</dbReference>
<feature type="compositionally biased region" description="Polar residues" evidence="7">
    <location>
        <begin position="516"/>
        <end position="533"/>
    </location>
</feature>
<dbReference type="InterPro" id="IPR007900">
    <property type="entry name" value="TAF4_C"/>
</dbReference>
<keyword evidence="3" id="KW-0805">Transcription regulation</keyword>
<feature type="compositionally biased region" description="Polar residues" evidence="7">
    <location>
        <begin position="53"/>
        <end position="85"/>
    </location>
</feature>
<reference evidence="9" key="1">
    <citation type="journal article" date="2023" name="GigaByte">
        <title>Genome assembly of the bearded iris, Iris pallida Lam.</title>
        <authorList>
            <person name="Bruccoleri R.E."/>
            <person name="Oakeley E.J."/>
            <person name="Faust A.M.E."/>
            <person name="Altorfer M."/>
            <person name="Dessus-Babus S."/>
            <person name="Burckhardt D."/>
            <person name="Oertli M."/>
            <person name="Naumann U."/>
            <person name="Petersen F."/>
            <person name="Wong J."/>
        </authorList>
    </citation>
    <scope>NUCLEOTIDE SEQUENCE</scope>
    <source>
        <strain evidence="9">GSM-AAB239-AS_SAM_17_03QT</strain>
    </source>
</reference>
<evidence type="ECO:0000256" key="6">
    <source>
        <dbReference type="ARBA" id="ARBA00058775"/>
    </source>
</evidence>
<dbReference type="PANTHER" id="PTHR15138">
    <property type="entry name" value="TRANSCRIPTION INITIATION FACTOR TFIID SUBUNIT 4"/>
    <property type="match status" value="1"/>
</dbReference>
<dbReference type="InterPro" id="IPR045144">
    <property type="entry name" value="TAF4"/>
</dbReference>
<feature type="compositionally biased region" description="Basic and acidic residues" evidence="7">
    <location>
        <begin position="797"/>
        <end position="818"/>
    </location>
</feature>
<dbReference type="FunFam" id="1.10.20.10:FF:000015">
    <property type="entry name" value="Transcription initiation factor TFIID subunit 4B"/>
    <property type="match status" value="1"/>
</dbReference>
<protein>
    <submittedName>
        <fullName evidence="9">Transcription initiation factor TFIID subunit 4b-like isoform X1</fullName>
    </submittedName>
</protein>
<dbReference type="GO" id="GO:0005669">
    <property type="term" value="C:transcription factor TFIID complex"/>
    <property type="evidence" value="ECO:0007669"/>
    <property type="project" value="InterPro"/>
</dbReference>
<evidence type="ECO:0000256" key="3">
    <source>
        <dbReference type="ARBA" id="ARBA00023015"/>
    </source>
</evidence>
<dbReference type="EMBL" id="JANAVB010037418">
    <property type="protein sequence ID" value="KAJ6802104.1"/>
    <property type="molecule type" value="Genomic_DNA"/>
</dbReference>
<feature type="region of interest" description="Disordered" evidence="7">
    <location>
        <begin position="769"/>
        <end position="819"/>
    </location>
</feature>
<keyword evidence="5" id="KW-0539">Nucleus</keyword>
<gene>
    <name evidence="9" type="ORF">M6B38_193565</name>
</gene>
<evidence type="ECO:0000256" key="7">
    <source>
        <dbReference type="SAM" id="MobiDB-lite"/>
    </source>
</evidence>
<comment type="caution">
    <text evidence="9">The sequence shown here is derived from an EMBL/GenBank/DDBJ whole genome shotgun (WGS) entry which is preliminary data.</text>
</comment>